<accession>A0A378IPZ5</accession>
<organism evidence="1 2">
    <name type="scientific">Legionella feeleii</name>
    <dbReference type="NCBI Taxonomy" id="453"/>
    <lineage>
        <taxon>Bacteria</taxon>
        <taxon>Pseudomonadati</taxon>
        <taxon>Pseudomonadota</taxon>
        <taxon>Gammaproteobacteria</taxon>
        <taxon>Legionellales</taxon>
        <taxon>Legionellaceae</taxon>
        <taxon>Legionella</taxon>
    </lineage>
</organism>
<evidence type="ECO:0000313" key="2">
    <source>
        <dbReference type="Proteomes" id="UP000254033"/>
    </source>
</evidence>
<dbReference type="EMBL" id="UGNY01000001">
    <property type="protein sequence ID" value="STX36902.1"/>
    <property type="molecule type" value="Genomic_DNA"/>
</dbReference>
<protein>
    <submittedName>
        <fullName evidence="1">Uncharacterized protein</fullName>
    </submittedName>
</protein>
<dbReference type="AlphaFoldDB" id="A0A378IPZ5"/>
<evidence type="ECO:0000313" key="1">
    <source>
        <dbReference type="EMBL" id="STX36902.1"/>
    </source>
</evidence>
<dbReference type="Proteomes" id="UP000254033">
    <property type="component" value="Unassembled WGS sequence"/>
</dbReference>
<reference evidence="1 2" key="1">
    <citation type="submission" date="2018-06" db="EMBL/GenBank/DDBJ databases">
        <authorList>
            <consortium name="Pathogen Informatics"/>
            <person name="Doyle S."/>
        </authorList>
    </citation>
    <scope>NUCLEOTIDE SEQUENCE [LARGE SCALE GENOMIC DNA]</scope>
    <source>
        <strain evidence="1 2">NCTC11978</strain>
    </source>
</reference>
<sequence length="152" mass="17134">MTKLINPIFEKTDEELFKFTTQRFFTMFTPIQKTKTKQSDFVAFVANPFIDTYLQPMFALDAAIHLANAIASFAKGFYTWSLNQQKTAALVDKESAKEFDEAWSSTYHAVSMMIAESLGALFSFISYLTRPVASIIQAVADESSSYSSPRYA</sequence>
<gene>
    <name evidence="1" type="ORF">NCTC11978_00048</name>
</gene>
<proteinExistence type="predicted"/>
<name>A0A378IPZ5_9GAMM</name>